<evidence type="ECO:0000313" key="2">
    <source>
        <dbReference type="EMBL" id="QDV42545.1"/>
    </source>
</evidence>
<evidence type="ECO:0000313" key="3">
    <source>
        <dbReference type="Proteomes" id="UP000319004"/>
    </source>
</evidence>
<dbReference type="InterPro" id="IPR022385">
    <property type="entry name" value="Rhs_assc_core"/>
</dbReference>
<keyword evidence="2" id="KW-0378">Hydrolase</keyword>
<accession>A0A518HNX5</accession>
<dbReference type="EC" id="3.1.-.-" evidence="2"/>
<evidence type="ECO:0000256" key="1">
    <source>
        <dbReference type="SAM" id="MobiDB-lite"/>
    </source>
</evidence>
<feature type="region of interest" description="Disordered" evidence="1">
    <location>
        <begin position="171"/>
        <end position="213"/>
    </location>
</feature>
<reference evidence="2 3" key="1">
    <citation type="submission" date="2019-03" db="EMBL/GenBank/DDBJ databases">
        <title>Deep-cultivation of Planctomycetes and their phenomic and genomic characterization uncovers novel biology.</title>
        <authorList>
            <person name="Wiegand S."/>
            <person name="Jogler M."/>
            <person name="Boedeker C."/>
            <person name="Pinto D."/>
            <person name="Vollmers J."/>
            <person name="Rivas-Marin E."/>
            <person name="Kohn T."/>
            <person name="Peeters S.H."/>
            <person name="Heuer A."/>
            <person name="Rast P."/>
            <person name="Oberbeckmann S."/>
            <person name="Bunk B."/>
            <person name="Jeske O."/>
            <person name="Meyerdierks A."/>
            <person name="Storesund J.E."/>
            <person name="Kallscheuer N."/>
            <person name="Luecker S."/>
            <person name="Lage O.M."/>
            <person name="Pohl T."/>
            <person name="Merkel B.J."/>
            <person name="Hornburger P."/>
            <person name="Mueller R.-W."/>
            <person name="Bruemmer F."/>
            <person name="Labrenz M."/>
            <person name="Spormann A.M."/>
            <person name="Op den Camp H."/>
            <person name="Overmann J."/>
            <person name="Amann R."/>
            <person name="Jetten M.S.M."/>
            <person name="Mascher T."/>
            <person name="Medema M.H."/>
            <person name="Devos D.P."/>
            <person name="Kaster A.-K."/>
            <person name="Ovreas L."/>
            <person name="Rohde M."/>
            <person name="Galperin M.Y."/>
            <person name="Jogler C."/>
        </authorList>
    </citation>
    <scope>NUCLEOTIDE SEQUENCE [LARGE SCALE GENOMIC DNA]</scope>
    <source>
        <strain evidence="2 3">Enr13</strain>
    </source>
</reference>
<dbReference type="Gene3D" id="2.180.10.10">
    <property type="entry name" value="RHS repeat-associated core"/>
    <property type="match status" value="1"/>
</dbReference>
<dbReference type="OrthoDB" id="291501at2"/>
<dbReference type="NCBIfam" id="TIGR03696">
    <property type="entry name" value="Rhs_assc_core"/>
    <property type="match status" value="1"/>
</dbReference>
<feature type="region of interest" description="Disordered" evidence="1">
    <location>
        <begin position="1"/>
        <end position="23"/>
    </location>
</feature>
<keyword evidence="3" id="KW-1185">Reference proteome</keyword>
<dbReference type="EMBL" id="CP037423">
    <property type="protein sequence ID" value="QDV42545.1"/>
    <property type="molecule type" value="Genomic_DNA"/>
</dbReference>
<feature type="compositionally biased region" description="Low complexity" evidence="1">
    <location>
        <begin position="171"/>
        <end position="187"/>
    </location>
</feature>
<sequence>MLCHRSSRRQTLQRRLARPRAGGVKSCAESKQIRSCKALRQQTFSPGKSRTESDKSSIKLAFRYHGTQQYSVTALTDSSGTIRERYAYDAYGGVSIFDGSGTARTTTAEGNRYTCTGREYDDVLDLYHYRARMYDSIVGRFCSKDPNGFIDGLNLFCAYFVPGGADPSGGTVVAPEPVTPAPASTPSTPSPAPSPRPGPTSTPTGPRGGVGPAAGPTVLIPLMAIGNHAAASQLGRARLDELVMDGKICQELHNTVLLRIEARNARGPVPGPMQRAEIWQILQDAITESGQPPGCANSRACYWHYSGDDLSGRYLARGSHVTNRIYRSGIAAEVATGRSPVNFRCFVCGPKDTNPNAPMLIRHPDTPGGAEDLEVNVPLFKALNCTAMCPK</sequence>
<protein>
    <submittedName>
        <fullName evidence="2">tRNA3(Ser)-specific nuclease WapA</fullName>
        <ecNumber evidence="2">3.1.-.-</ecNumber>
    </submittedName>
</protein>
<name>A0A518HNX5_9BACT</name>
<feature type="compositionally biased region" description="Basic residues" evidence="1">
    <location>
        <begin position="1"/>
        <end position="18"/>
    </location>
</feature>
<feature type="compositionally biased region" description="Pro residues" evidence="1">
    <location>
        <begin position="188"/>
        <end position="200"/>
    </location>
</feature>
<proteinExistence type="predicted"/>
<dbReference type="KEGG" id="snep:Enr13x_23930"/>
<organism evidence="2 3">
    <name type="scientific">Stieleria neptunia</name>
    <dbReference type="NCBI Taxonomy" id="2527979"/>
    <lineage>
        <taxon>Bacteria</taxon>
        <taxon>Pseudomonadati</taxon>
        <taxon>Planctomycetota</taxon>
        <taxon>Planctomycetia</taxon>
        <taxon>Pirellulales</taxon>
        <taxon>Pirellulaceae</taxon>
        <taxon>Stieleria</taxon>
    </lineage>
</organism>
<dbReference type="Proteomes" id="UP000319004">
    <property type="component" value="Chromosome"/>
</dbReference>
<dbReference type="AlphaFoldDB" id="A0A518HNX5"/>
<dbReference type="GO" id="GO:0016787">
    <property type="term" value="F:hydrolase activity"/>
    <property type="evidence" value="ECO:0007669"/>
    <property type="project" value="UniProtKB-KW"/>
</dbReference>
<gene>
    <name evidence="2" type="primary">wapA_1</name>
    <name evidence="2" type="ORF">Enr13x_23930</name>
</gene>